<evidence type="ECO:0000313" key="2">
    <source>
        <dbReference type="Proteomes" id="UP000199013"/>
    </source>
</evidence>
<dbReference type="GO" id="GO:0050308">
    <property type="term" value="F:sugar-phosphatase activity"/>
    <property type="evidence" value="ECO:0007669"/>
    <property type="project" value="TreeGrafter"/>
</dbReference>
<dbReference type="SUPFAM" id="SSF56784">
    <property type="entry name" value="HAD-like"/>
    <property type="match status" value="1"/>
</dbReference>
<gene>
    <name evidence="1" type="ORF">FDG2_1360</name>
</gene>
<dbReference type="AlphaFoldDB" id="A0A1C3NVH7"/>
<evidence type="ECO:0000313" key="1">
    <source>
        <dbReference type="EMBL" id="SBW19418.1"/>
    </source>
</evidence>
<dbReference type="NCBIfam" id="TIGR01509">
    <property type="entry name" value="HAD-SF-IA-v3"/>
    <property type="match status" value="1"/>
</dbReference>
<dbReference type="Gene3D" id="3.40.50.2300">
    <property type="match status" value="1"/>
</dbReference>
<sequence length="260" mass="28344">MIIADGQEIVRTGPRVILDAQPDIDVIGEATKGRRAVELAQRLHPDVCLFESEVDARAEVLLVDMDGTLVYSDEARRRTWTLWAAQHGLDPQPFLATQGRTARDMIADFASWLDLERETTAITELKATEIEGIRPLPGAIRLRQSDRRLAVVTSADENLAHVRLRAAGLRTDRAETIVTAEAVRQGKPDPEPEPYLLVARRMGVDPEQCTVIEDAPAGIKAGLAAGMRVVGLTTTASATEVAAAHLIVANLEEFLLSGWT</sequence>
<dbReference type="InterPro" id="IPR006439">
    <property type="entry name" value="HAD-SF_hydro_IA"/>
</dbReference>
<dbReference type="SFLD" id="SFLDG01129">
    <property type="entry name" value="C1.5:_HAD__Beta-PGM__Phosphata"/>
    <property type="match status" value="1"/>
</dbReference>
<reference evidence="2" key="1">
    <citation type="submission" date="2016-02" db="EMBL/GenBank/DDBJ databases">
        <authorList>
            <person name="Wibberg D."/>
        </authorList>
    </citation>
    <scope>NUCLEOTIDE SEQUENCE [LARGE SCALE GENOMIC DNA]</scope>
</reference>
<dbReference type="InterPro" id="IPR023198">
    <property type="entry name" value="PGP-like_dom2"/>
</dbReference>
<dbReference type="InterPro" id="IPR023214">
    <property type="entry name" value="HAD_sf"/>
</dbReference>
<dbReference type="InterPro" id="IPR036412">
    <property type="entry name" value="HAD-like_sf"/>
</dbReference>
<keyword evidence="2" id="KW-1185">Reference proteome</keyword>
<dbReference type="Gene3D" id="1.10.150.240">
    <property type="entry name" value="Putative phosphatase, domain 2"/>
    <property type="match status" value="1"/>
</dbReference>
<dbReference type="PANTHER" id="PTHR43481">
    <property type="entry name" value="FRUCTOSE-1-PHOSPHATE PHOSPHATASE"/>
    <property type="match status" value="1"/>
</dbReference>
<evidence type="ECO:0008006" key="3">
    <source>
        <dbReference type="Google" id="ProtNLM"/>
    </source>
</evidence>
<dbReference type="PANTHER" id="PTHR43481:SF4">
    <property type="entry name" value="GLYCEROL-1-PHOSPHATE PHOSPHOHYDROLASE 1-RELATED"/>
    <property type="match status" value="1"/>
</dbReference>
<dbReference type="Gene3D" id="3.40.50.1000">
    <property type="entry name" value="HAD superfamily/HAD-like"/>
    <property type="match status" value="1"/>
</dbReference>
<dbReference type="Proteomes" id="UP000199013">
    <property type="component" value="Unassembled WGS sequence"/>
</dbReference>
<protein>
    <recommendedName>
        <fullName evidence="3">HAD-superfamily hydrolase</fullName>
    </recommendedName>
</protein>
<proteinExistence type="predicted"/>
<dbReference type="InterPro" id="IPR051806">
    <property type="entry name" value="HAD-like_SPP"/>
</dbReference>
<accession>A0A1C3NVH7</accession>
<dbReference type="SFLD" id="SFLDS00003">
    <property type="entry name" value="Haloacid_Dehalogenase"/>
    <property type="match status" value="1"/>
</dbReference>
<name>A0A1C3NVH7_9ACTN</name>
<organism evidence="1 2">
    <name type="scientific">Candidatus Protofrankia californiensis</name>
    <dbReference type="NCBI Taxonomy" id="1839754"/>
    <lineage>
        <taxon>Bacteria</taxon>
        <taxon>Bacillati</taxon>
        <taxon>Actinomycetota</taxon>
        <taxon>Actinomycetes</taxon>
        <taxon>Frankiales</taxon>
        <taxon>Frankiaceae</taxon>
        <taxon>Protofrankia</taxon>
    </lineage>
</organism>
<dbReference type="Pfam" id="PF00702">
    <property type="entry name" value="Hydrolase"/>
    <property type="match status" value="1"/>
</dbReference>
<dbReference type="EMBL" id="FLUV01000570">
    <property type="protein sequence ID" value="SBW19418.1"/>
    <property type="molecule type" value="Genomic_DNA"/>
</dbReference>